<organism evidence="2">
    <name type="scientific">Alexandrium monilatum</name>
    <dbReference type="NCBI Taxonomy" id="311494"/>
    <lineage>
        <taxon>Eukaryota</taxon>
        <taxon>Sar</taxon>
        <taxon>Alveolata</taxon>
        <taxon>Dinophyceae</taxon>
        <taxon>Gonyaulacales</taxon>
        <taxon>Pyrocystaceae</taxon>
        <taxon>Alexandrium</taxon>
    </lineage>
</organism>
<dbReference type="InterPro" id="IPR029052">
    <property type="entry name" value="Metallo-depent_PP-like"/>
</dbReference>
<dbReference type="GO" id="GO:0016787">
    <property type="term" value="F:hydrolase activity"/>
    <property type="evidence" value="ECO:0007669"/>
    <property type="project" value="InterPro"/>
</dbReference>
<dbReference type="InterPro" id="IPR051693">
    <property type="entry name" value="UPF0046_metallophosphoest"/>
</dbReference>
<sequence length="473" mass="52232">MFSPSQAYYIINVEWEKFVDTHGKEVWLWIGQDKDVETAIAENRTPAAGNIRWRFLDCPHQPDTFYIVNDRHEAFLDTHGTDLSVWNNGGRGVPQTVAGNTSKHAGNIRWWVLDCPHQPGTFYIVNARHRTFLDADCGKLSLWSTGRDVADVIAENTSRYAANIRWHIRPVLHAAGGSAQPVAAPLPQREVRIVHLSDTHSMHRDIEARFPLPDGDILVHTGDFSNNGTEAEIADFDAWLGEVGPRYKHVIVIPGNHDWWDTLGRIQAGKLDPKTATAPRYMQRKFGNCRVLDQEEAVLEGLRFFGSAWCPWQKDGRPDSIGKSGAHQDTLDAWQASGGCRGVFGQIPPGVDVLLTHGPAADILDSVGSTCRGSGWGSSLQLFKAIMLAKPRAHLFGHLHEQRGEWRRSPGGFEGGVEYIADGRPFPTIGPPPPDYPCELVSCNAMSNHPGIDGTGVQCIAGPARLIIMALRC</sequence>
<dbReference type="Gene3D" id="3.60.21.10">
    <property type="match status" value="1"/>
</dbReference>
<name>A0A7S4VRU8_9DINO</name>
<dbReference type="AlphaFoldDB" id="A0A7S4VRU8"/>
<protein>
    <recommendedName>
        <fullName evidence="1">Calcineurin-like phosphoesterase domain-containing protein</fullName>
    </recommendedName>
</protein>
<gene>
    <name evidence="2" type="ORF">AMON00008_LOCUS35654</name>
</gene>
<dbReference type="EMBL" id="HBNR01050941">
    <property type="protein sequence ID" value="CAE4614910.1"/>
    <property type="molecule type" value="Transcribed_RNA"/>
</dbReference>
<evidence type="ECO:0000313" key="2">
    <source>
        <dbReference type="EMBL" id="CAE4614910.1"/>
    </source>
</evidence>
<dbReference type="PANTHER" id="PTHR12905:SF0">
    <property type="entry name" value="CALCINEURIN-LIKE PHOSPHOESTERASE DOMAIN-CONTAINING PROTEIN"/>
    <property type="match status" value="1"/>
</dbReference>
<dbReference type="Pfam" id="PF00149">
    <property type="entry name" value="Metallophos"/>
    <property type="match status" value="1"/>
</dbReference>
<proteinExistence type="predicted"/>
<dbReference type="SUPFAM" id="SSF56300">
    <property type="entry name" value="Metallo-dependent phosphatases"/>
    <property type="match status" value="1"/>
</dbReference>
<dbReference type="PANTHER" id="PTHR12905">
    <property type="entry name" value="METALLOPHOSPHOESTERASE"/>
    <property type="match status" value="1"/>
</dbReference>
<accession>A0A7S4VRU8</accession>
<dbReference type="InterPro" id="IPR004843">
    <property type="entry name" value="Calcineurin-like_PHP"/>
</dbReference>
<evidence type="ECO:0000259" key="1">
    <source>
        <dbReference type="Pfam" id="PF00149"/>
    </source>
</evidence>
<reference evidence="2" key="1">
    <citation type="submission" date="2021-01" db="EMBL/GenBank/DDBJ databases">
        <authorList>
            <person name="Corre E."/>
            <person name="Pelletier E."/>
            <person name="Niang G."/>
            <person name="Scheremetjew M."/>
            <person name="Finn R."/>
            <person name="Kale V."/>
            <person name="Holt S."/>
            <person name="Cochrane G."/>
            <person name="Meng A."/>
            <person name="Brown T."/>
            <person name="Cohen L."/>
        </authorList>
    </citation>
    <scope>NUCLEOTIDE SEQUENCE</scope>
    <source>
        <strain evidence="2">CCMP3105</strain>
    </source>
</reference>
<feature type="domain" description="Calcineurin-like phosphoesterase" evidence="1">
    <location>
        <begin position="192"/>
        <end position="401"/>
    </location>
</feature>